<protein>
    <submittedName>
        <fullName evidence="2">Uncharacterized protein</fullName>
    </submittedName>
</protein>
<evidence type="ECO:0000256" key="1">
    <source>
        <dbReference type="SAM" id="MobiDB-lite"/>
    </source>
</evidence>
<feature type="region of interest" description="Disordered" evidence="1">
    <location>
        <begin position="32"/>
        <end position="70"/>
    </location>
</feature>
<reference evidence="2" key="2">
    <citation type="submission" date="2012-06" db="EMBL/GenBank/DDBJ databases">
        <authorList>
            <person name="Yu Y."/>
            <person name="Currie J."/>
            <person name="Lomeli R."/>
            <person name="Angelova A."/>
            <person name="Collura K."/>
            <person name="Wissotski M."/>
            <person name="Campos D."/>
            <person name="Kudrna D."/>
            <person name="Golser W."/>
            <person name="Ashely E."/>
            <person name="Descour A."/>
            <person name="Fernandes J."/>
            <person name="Soderlund C."/>
            <person name="Walbot V."/>
        </authorList>
    </citation>
    <scope>NUCLEOTIDE SEQUENCE</scope>
    <source>
        <strain evidence="2">B73</strain>
    </source>
</reference>
<organism evidence="2">
    <name type="scientific">Zea mays</name>
    <name type="common">Maize</name>
    <dbReference type="NCBI Taxonomy" id="4577"/>
    <lineage>
        <taxon>Eukaryota</taxon>
        <taxon>Viridiplantae</taxon>
        <taxon>Streptophyta</taxon>
        <taxon>Embryophyta</taxon>
        <taxon>Tracheophyta</taxon>
        <taxon>Spermatophyta</taxon>
        <taxon>Magnoliopsida</taxon>
        <taxon>Liliopsida</taxon>
        <taxon>Poales</taxon>
        <taxon>Poaceae</taxon>
        <taxon>PACMAD clade</taxon>
        <taxon>Panicoideae</taxon>
        <taxon>Andropogonodae</taxon>
        <taxon>Andropogoneae</taxon>
        <taxon>Tripsacinae</taxon>
        <taxon>Zea</taxon>
    </lineage>
</organism>
<dbReference type="EMBL" id="BT070168">
    <property type="protein sequence ID" value="ACN37065.1"/>
    <property type="molecule type" value="mRNA"/>
</dbReference>
<dbReference type="ExpressionAtlas" id="C0PPE9">
    <property type="expression patterns" value="baseline"/>
</dbReference>
<sequence length="187" mass="20076">MQDKQSGYPATEQLSIPKILRTSTMVRRCHCHQKGNQEKHKSYKQARSNNDAACGERSSPRSGPLSPDAARELDVLGHDGDALGVDGAQVSVLKEPHEVGLGGLLQRRDGGGLEAEIGLEVLRDLTDEALEGQLADEQLRALLVLTNLPERDGAGAEAVGLLHAAGGRRRLARRLGRQLLAGRLAAR</sequence>
<proteinExistence type="evidence at transcript level"/>
<accession>C0PPE9</accession>
<name>C0PPE9_MAIZE</name>
<evidence type="ECO:0000313" key="2">
    <source>
        <dbReference type="EMBL" id="ACN37065.1"/>
    </source>
</evidence>
<reference evidence="2" key="1">
    <citation type="journal article" date="2009" name="PLoS Genet.">
        <title>Sequencing, mapping, and analysis of 27,455 maize full-length cDNAs.</title>
        <authorList>
            <person name="Soderlund C."/>
            <person name="Descour A."/>
            <person name="Kudrna D."/>
            <person name="Bomhoff M."/>
            <person name="Boyd L."/>
            <person name="Currie J."/>
            <person name="Angelova A."/>
            <person name="Collura K."/>
            <person name="Wissotski M."/>
            <person name="Ashley E."/>
            <person name="Morrow D."/>
            <person name="Fernandes J."/>
            <person name="Walbot V."/>
            <person name="Yu Y."/>
        </authorList>
    </citation>
    <scope>NUCLEOTIDE SEQUENCE</scope>
    <source>
        <strain evidence="2">B73</strain>
    </source>
</reference>
<dbReference type="AlphaFoldDB" id="C0PPE9"/>